<dbReference type="EMBL" id="PDNZ01000006">
    <property type="protein sequence ID" value="PWW81603.1"/>
    <property type="molecule type" value="Genomic_DNA"/>
</dbReference>
<evidence type="ECO:0000313" key="3">
    <source>
        <dbReference type="Proteomes" id="UP000246278"/>
    </source>
</evidence>
<reference evidence="3" key="1">
    <citation type="submission" date="2017-10" db="EMBL/GenBank/DDBJ databases">
        <authorList>
            <person name="Gaisin V.A."/>
            <person name="Rysina M.S."/>
            <person name="Grouzdev D.S."/>
        </authorList>
    </citation>
    <scope>NUCLEOTIDE SEQUENCE [LARGE SCALE GENOMIC DNA]</scope>
    <source>
        <strain evidence="3">V1</strain>
    </source>
</reference>
<keyword evidence="1" id="KW-1133">Transmembrane helix</keyword>
<accession>A0A317T4N1</accession>
<feature type="transmembrane region" description="Helical" evidence="1">
    <location>
        <begin position="23"/>
        <end position="44"/>
    </location>
</feature>
<dbReference type="AlphaFoldDB" id="A0A317T4N1"/>
<evidence type="ECO:0008006" key="4">
    <source>
        <dbReference type="Google" id="ProtNLM"/>
    </source>
</evidence>
<name>A0A317T4N1_9CHLB</name>
<evidence type="ECO:0000313" key="2">
    <source>
        <dbReference type="EMBL" id="PWW81603.1"/>
    </source>
</evidence>
<gene>
    <name evidence="2" type="ORF">CR164_09350</name>
</gene>
<keyword evidence="1" id="KW-0812">Transmembrane</keyword>
<keyword evidence="1" id="KW-0472">Membrane</keyword>
<dbReference type="Proteomes" id="UP000246278">
    <property type="component" value="Unassembled WGS sequence"/>
</dbReference>
<keyword evidence="3" id="KW-1185">Reference proteome</keyword>
<sequence>MENQPEQSDQQIGGEKKKKKPSLLLITLVIGTIGLIAQLLWVNWPKPVTDPESLNAELVAVIDRLPGTSDALIYAGLKDIKQSPFWQEVMPDSLKEMNWLQTDKALRQVVDETGFVPARDLDTLLIAFQQQNTKKQKYLGILWGAFEDKLTTGYLKEKSIETKQYGSEECYALSDTLWVCRPGTRQVILANSEQLLRGFLEPEKNFLDRDQTTAKLIDKAIYKSHFWFTLSSTNWTLGALQSLTSGNKDMKTLGNLNRIKQLALSLKFDDGVEGHTEWIYQNKTSAYFASTFLWGAIKLSSSSGTRTAEPAKAFLKELDVMQNLESVIVKTDLPLSFFKPEMENGENQ</sequence>
<organism evidence="2 3">
    <name type="scientific">Prosthecochloris marina</name>
    <dbReference type="NCBI Taxonomy" id="2017681"/>
    <lineage>
        <taxon>Bacteria</taxon>
        <taxon>Pseudomonadati</taxon>
        <taxon>Chlorobiota</taxon>
        <taxon>Chlorobiia</taxon>
        <taxon>Chlorobiales</taxon>
        <taxon>Chlorobiaceae</taxon>
        <taxon>Prosthecochloris</taxon>
    </lineage>
</organism>
<comment type="caution">
    <text evidence="2">The sequence shown here is derived from an EMBL/GenBank/DDBJ whole genome shotgun (WGS) entry which is preliminary data.</text>
</comment>
<dbReference type="OrthoDB" id="593939at2"/>
<proteinExistence type="predicted"/>
<protein>
    <recommendedName>
        <fullName evidence="4">DUF3352 domain-containing protein</fullName>
    </recommendedName>
</protein>
<dbReference type="RefSeq" id="WP_110023722.1">
    <property type="nucleotide sequence ID" value="NZ_PDNZ01000006.1"/>
</dbReference>
<evidence type="ECO:0000256" key="1">
    <source>
        <dbReference type="SAM" id="Phobius"/>
    </source>
</evidence>